<dbReference type="InterPro" id="IPR007219">
    <property type="entry name" value="XnlR_reg_dom"/>
</dbReference>
<keyword evidence="9" id="KW-1185">Reference proteome</keyword>
<name>A0ABQ6X2X3_9EURO</name>
<evidence type="ECO:0000313" key="8">
    <source>
        <dbReference type="EMBL" id="KAE8423643.1"/>
    </source>
</evidence>
<feature type="transmembrane region" description="Helical" evidence="6">
    <location>
        <begin position="598"/>
        <end position="619"/>
    </location>
</feature>
<feature type="domain" description="Zn(2)-C6 fungal-type" evidence="7">
    <location>
        <begin position="55"/>
        <end position="84"/>
    </location>
</feature>
<proteinExistence type="predicted"/>
<gene>
    <name evidence="8" type="ORF">BDV36DRAFT_242994</name>
</gene>
<reference evidence="8 9" key="1">
    <citation type="submission" date="2019-04" db="EMBL/GenBank/DDBJ databases">
        <authorList>
            <consortium name="DOE Joint Genome Institute"/>
            <person name="Mondo S."/>
            <person name="Kjaerbolling I."/>
            <person name="Vesth T."/>
            <person name="Frisvad J.C."/>
            <person name="Nybo J.L."/>
            <person name="Theobald S."/>
            <person name="Kildgaard S."/>
            <person name="Isbrandt T."/>
            <person name="Kuo A."/>
            <person name="Sato A."/>
            <person name="Lyhne E.K."/>
            <person name="Kogle M.E."/>
            <person name="Wiebenga A."/>
            <person name="Kun R.S."/>
            <person name="Lubbers R.J."/>
            <person name="Makela M.R."/>
            <person name="Barry K."/>
            <person name="Chovatia M."/>
            <person name="Clum A."/>
            <person name="Daum C."/>
            <person name="Haridas S."/>
            <person name="He G."/>
            <person name="LaButti K."/>
            <person name="Lipzen A."/>
            <person name="Riley R."/>
            <person name="Salamov A."/>
            <person name="Simmons B.A."/>
            <person name="Magnuson J.K."/>
            <person name="Henrissat B."/>
            <person name="Mortensen U.H."/>
            <person name="Larsen T.O."/>
            <person name="Devries R.P."/>
            <person name="Grigoriev I.V."/>
            <person name="Machida M."/>
            <person name="Baker S.E."/>
            <person name="Andersen M.R."/>
            <person name="Cantor M.N."/>
            <person name="Hua S.X."/>
        </authorList>
    </citation>
    <scope>NUCLEOTIDE SEQUENCE [LARGE SCALE GENOMIC DNA]</scope>
    <source>
        <strain evidence="8 9">CBS 117616</strain>
    </source>
</reference>
<keyword evidence="3" id="KW-0238">DNA-binding</keyword>
<keyword evidence="6" id="KW-0812">Transmembrane</keyword>
<dbReference type="SUPFAM" id="SSF57701">
    <property type="entry name" value="Zn2/Cys6 DNA-binding domain"/>
    <property type="match status" value="1"/>
</dbReference>
<evidence type="ECO:0000259" key="7">
    <source>
        <dbReference type="PROSITE" id="PS50048"/>
    </source>
</evidence>
<dbReference type="SMART" id="SM00906">
    <property type="entry name" value="Fungal_trans"/>
    <property type="match status" value="1"/>
</dbReference>
<dbReference type="PROSITE" id="PS50048">
    <property type="entry name" value="ZN2_CY6_FUNGAL_2"/>
    <property type="match status" value="1"/>
</dbReference>
<dbReference type="Pfam" id="PF04082">
    <property type="entry name" value="Fungal_trans"/>
    <property type="match status" value="1"/>
</dbReference>
<dbReference type="CDD" id="cd12148">
    <property type="entry name" value="fungal_TF_MHR"/>
    <property type="match status" value="1"/>
</dbReference>
<keyword evidence="6" id="KW-0472">Membrane</keyword>
<dbReference type="SMART" id="SM00066">
    <property type="entry name" value="GAL4"/>
    <property type="match status" value="1"/>
</dbReference>
<evidence type="ECO:0000256" key="4">
    <source>
        <dbReference type="ARBA" id="ARBA00023163"/>
    </source>
</evidence>
<evidence type="ECO:0000256" key="1">
    <source>
        <dbReference type="ARBA" id="ARBA00022723"/>
    </source>
</evidence>
<keyword evidence="2" id="KW-0805">Transcription regulation</keyword>
<dbReference type="EMBL" id="ML735688">
    <property type="protein sequence ID" value="KAE8423643.1"/>
    <property type="molecule type" value="Genomic_DNA"/>
</dbReference>
<dbReference type="Gene3D" id="4.10.240.10">
    <property type="entry name" value="Zn(2)-C6 fungal-type DNA-binding domain"/>
    <property type="match status" value="1"/>
</dbReference>
<dbReference type="CDD" id="cd00067">
    <property type="entry name" value="GAL4"/>
    <property type="match status" value="1"/>
</dbReference>
<dbReference type="PANTHER" id="PTHR46910">
    <property type="entry name" value="TRANSCRIPTION FACTOR PDR1"/>
    <property type="match status" value="1"/>
</dbReference>
<sequence length="762" mass="85574">MPLMSWPAFQPLFRIMFHFSSTTAHACERSILGMSAEEDAQIQTTSVTSPSLVHACDRCHRRKIRCDKTIPCAGCRSIGVDCVRSRRPRMQDRKRVLISAQYERKIDQLTEELNRVSKIVEALHEGSSASSRQTCITTPSHGHEGIASAVTADSIFCKQSLSGALTSEPAVAGPSYMVDNDVAIEGKSSLAATSAFGVDFIQNIAKSSHCIGGRSEVQELLKNLRNTVASFKSRRSEQKTLFPLTPSLPSGGRQKLAMPPIQVAFTTISNAQDESDFTYLCLSSLLSPRNLSDLCMKVYCSSQHSDIEFFIINAALYFLTVDPRIFQNDTEGHSQFEIQQQMYRANMENMLARLPLYLDESYEMVLALVLGVFYALDSSRTHLAWTLITAAHQCSYSLGYHTHPDNSNEPLNSRSQTGLLFWTVYYLEKTLCLRIGRSSTITDSDITISRPKRPPESNSYHLDYINLQLKLASLAARIYELLFSAGASRISRNERTQRALELYHELHGYCEKVDEIIQLWKQSTANYAINDQLQIITSSDKVFRLSLKTLISQAISTPEESTSCFSEECISSARDALDCHQKSVADFSDKGLLFVSSYINWTILFTPFTAFIVVFCHVIESGDVEDLRRIRTFADSIQEAAQYCKAILKHKRLFSAFVDVAVHYTKLKSSPGSHQGKFMYHRVEEGWQQSIPDEQTQGASQTNNQPQEAVEMIPSSLSSIEPLAQGQSIQGLGWNQQDLWGGNWFSINQQIMELMEQDAFSF</sequence>
<protein>
    <recommendedName>
        <fullName evidence="7">Zn(2)-C6 fungal-type domain-containing protein</fullName>
    </recommendedName>
</protein>
<keyword evidence="5" id="KW-0539">Nucleus</keyword>
<dbReference type="PANTHER" id="PTHR46910:SF5">
    <property type="entry name" value="ZN(II)2CYS6 TRANSCRIPTION FACTOR (EUROFUNG)"/>
    <property type="match status" value="1"/>
</dbReference>
<dbReference type="PROSITE" id="PS00463">
    <property type="entry name" value="ZN2_CY6_FUNGAL_1"/>
    <property type="match status" value="1"/>
</dbReference>
<dbReference type="InterPro" id="IPR001138">
    <property type="entry name" value="Zn2Cys6_DnaBD"/>
</dbReference>
<dbReference type="Pfam" id="PF00172">
    <property type="entry name" value="Zn_clus"/>
    <property type="match status" value="1"/>
</dbReference>
<dbReference type="InterPro" id="IPR050987">
    <property type="entry name" value="AtrR-like"/>
</dbReference>
<keyword evidence="6" id="KW-1133">Transmembrane helix</keyword>
<evidence type="ECO:0000313" key="9">
    <source>
        <dbReference type="Proteomes" id="UP000325395"/>
    </source>
</evidence>
<dbReference type="InterPro" id="IPR036864">
    <property type="entry name" value="Zn2-C6_fun-type_DNA-bd_sf"/>
</dbReference>
<accession>A0ABQ6X2X3</accession>
<keyword evidence="1" id="KW-0479">Metal-binding</keyword>
<evidence type="ECO:0000256" key="5">
    <source>
        <dbReference type="ARBA" id="ARBA00023242"/>
    </source>
</evidence>
<evidence type="ECO:0000256" key="6">
    <source>
        <dbReference type="SAM" id="Phobius"/>
    </source>
</evidence>
<organism evidence="8 9">
    <name type="scientific">Aspergillus pseudocaelatus</name>
    <dbReference type="NCBI Taxonomy" id="1825620"/>
    <lineage>
        <taxon>Eukaryota</taxon>
        <taxon>Fungi</taxon>
        <taxon>Dikarya</taxon>
        <taxon>Ascomycota</taxon>
        <taxon>Pezizomycotina</taxon>
        <taxon>Eurotiomycetes</taxon>
        <taxon>Eurotiomycetidae</taxon>
        <taxon>Eurotiales</taxon>
        <taxon>Aspergillaceae</taxon>
        <taxon>Aspergillus</taxon>
        <taxon>Aspergillus subgen. Circumdati</taxon>
    </lineage>
</organism>
<dbReference type="Proteomes" id="UP000325395">
    <property type="component" value="Unassembled WGS sequence"/>
</dbReference>
<evidence type="ECO:0000256" key="2">
    <source>
        <dbReference type="ARBA" id="ARBA00023015"/>
    </source>
</evidence>
<keyword evidence="4" id="KW-0804">Transcription</keyword>
<evidence type="ECO:0000256" key="3">
    <source>
        <dbReference type="ARBA" id="ARBA00023125"/>
    </source>
</evidence>